<reference evidence="2 3" key="1">
    <citation type="journal article" date="2016" name="Sci. Rep.">
        <title>The genome sequence of the outbreeding globe artichoke constructed de novo incorporating a phase-aware low-pass sequencing strategy of F1 progeny.</title>
        <authorList>
            <person name="Scaglione D."/>
            <person name="Reyes-Chin-Wo S."/>
            <person name="Acquadro A."/>
            <person name="Froenicke L."/>
            <person name="Portis E."/>
            <person name="Beitel C."/>
            <person name="Tirone M."/>
            <person name="Mauro R."/>
            <person name="Lo Monaco A."/>
            <person name="Mauromicale G."/>
            <person name="Faccioli P."/>
            <person name="Cattivelli L."/>
            <person name="Rieseberg L."/>
            <person name="Michelmore R."/>
            <person name="Lanteri S."/>
        </authorList>
    </citation>
    <scope>NUCLEOTIDE SEQUENCE [LARGE SCALE GENOMIC DNA]</scope>
    <source>
        <strain evidence="2">2C</strain>
    </source>
</reference>
<keyword evidence="3" id="KW-1185">Reference proteome</keyword>
<feature type="region of interest" description="Disordered" evidence="1">
    <location>
        <begin position="1"/>
        <end position="23"/>
    </location>
</feature>
<dbReference type="GO" id="GO:0004838">
    <property type="term" value="F:L-tyrosine-2-oxoglutarate transaminase activity"/>
    <property type="evidence" value="ECO:0007669"/>
    <property type="project" value="TreeGrafter"/>
</dbReference>
<dbReference type="Proteomes" id="UP000243975">
    <property type="component" value="Unassembled WGS sequence"/>
</dbReference>
<evidence type="ECO:0000313" key="3">
    <source>
        <dbReference type="Proteomes" id="UP000243975"/>
    </source>
</evidence>
<name>A0A103Y858_CYNCS</name>
<dbReference type="PANTHER" id="PTHR45744:SF11">
    <property type="entry name" value="TYROSINE AMINOTRANSFERASE"/>
    <property type="match status" value="1"/>
</dbReference>
<evidence type="ECO:0000313" key="2">
    <source>
        <dbReference type="EMBL" id="KVI04286.1"/>
    </source>
</evidence>
<dbReference type="OMA" id="WNFRANE"/>
<comment type="caution">
    <text evidence="2">The sequence shown here is derived from an EMBL/GenBank/DDBJ whole genome shotgun (WGS) entry which is preliminary data.</text>
</comment>
<sequence>MENDSTLPKKWGFEGNSEFKPEPHTTIRGALNLLESNLNQSDNRPVIPMAHCDPSAFPCFNTTEIAADAIADAARSAKFNGPPPTVGILPARKAKGVQCRVVKESGGTQVQIGGEDGRDWNR</sequence>
<proteinExistence type="predicted"/>
<protein>
    <submittedName>
        <fullName evidence="2">Uncharacterized protein</fullName>
    </submittedName>
</protein>
<accession>A0A103Y858</accession>
<dbReference type="GO" id="GO:0006572">
    <property type="term" value="P:L-tyrosine catabolic process"/>
    <property type="evidence" value="ECO:0007669"/>
    <property type="project" value="TreeGrafter"/>
</dbReference>
<dbReference type="AlphaFoldDB" id="A0A103Y858"/>
<dbReference type="Gramene" id="KVI04286">
    <property type="protein sequence ID" value="KVI04286"/>
    <property type="gene ID" value="Ccrd_017398"/>
</dbReference>
<dbReference type="STRING" id="59895.A0A103Y858"/>
<evidence type="ECO:0000256" key="1">
    <source>
        <dbReference type="SAM" id="MobiDB-lite"/>
    </source>
</evidence>
<dbReference type="PANTHER" id="PTHR45744">
    <property type="entry name" value="TYROSINE AMINOTRANSFERASE"/>
    <property type="match status" value="1"/>
</dbReference>
<dbReference type="EMBL" id="LEKV01002245">
    <property type="protein sequence ID" value="KVI04286.1"/>
    <property type="molecule type" value="Genomic_DNA"/>
</dbReference>
<organism evidence="2 3">
    <name type="scientific">Cynara cardunculus var. scolymus</name>
    <name type="common">Globe artichoke</name>
    <name type="synonym">Cynara scolymus</name>
    <dbReference type="NCBI Taxonomy" id="59895"/>
    <lineage>
        <taxon>Eukaryota</taxon>
        <taxon>Viridiplantae</taxon>
        <taxon>Streptophyta</taxon>
        <taxon>Embryophyta</taxon>
        <taxon>Tracheophyta</taxon>
        <taxon>Spermatophyta</taxon>
        <taxon>Magnoliopsida</taxon>
        <taxon>eudicotyledons</taxon>
        <taxon>Gunneridae</taxon>
        <taxon>Pentapetalae</taxon>
        <taxon>asterids</taxon>
        <taxon>campanulids</taxon>
        <taxon>Asterales</taxon>
        <taxon>Asteraceae</taxon>
        <taxon>Carduoideae</taxon>
        <taxon>Cardueae</taxon>
        <taxon>Carduinae</taxon>
        <taxon>Cynara</taxon>
    </lineage>
</organism>
<gene>
    <name evidence="2" type="ORF">Ccrd_017398</name>
</gene>